<gene>
    <name evidence="1" type="ORF">OMM_01555</name>
</gene>
<evidence type="ECO:0000313" key="1">
    <source>
        <dbReference type="EMBL" id="ETR72652.1"/>
    </source>
</evidence>
<proteinExistence type="predicted"/>
<name>A0A1V1PCL1_9BACT</name>
<protein>
    <recommendedName>
        <fullName evidence="3">Class I SAM-dependent methyltransferase</fullName>
    </recommendedName>
</protein>
<dbReference type="AlphaFoldDB" id="A0A1V1PCL1"/>
<comment type="caution">
    <text evidence="1">The sequence shown here is derived from an EMBL/GenBank/DDBJ whole genome shotgun (WGS) entry which is preliminary data.</text>
</comment>
<dbReference type="Proteomes" id="UP000189670">
    <property type="component" value="Unassembled WGS sequence"/>
</dbReference>
<evidence type="ECO:0008006" key="3">
    <source>
        <dbReference type="Google" id="ProtNLM"/>
    </source>
</evidence>
<dbReference type="SUPFAM" id="SSF53335">
    <property type="entry name" value="S-adenosyl-L-methionine-dependent methyltransferases"/>
    <property type="match status" value="1"/>
</dbReference>
<sequence length="216" mass="24535">MSFSANNNKSIAQYKPFLGKRYKTFLTAFEIYKSINGKTIVELGTSRSFVPGGVEGTGVNDLKYWDNNTPAKWDWGAGIFTRMCAVHLASLQPEIHTVDYSHDAIEICKVITNDYSHFISYHHMGSEDFLKSFSGKIDLLYMDTGESDLQADLLHLNEVKIAISRNLFSENAIVLIDDVNIPNKEISKGRYSIPFLTQNGFHIKLIDYQVLLQREK</sequence>
<evidence type="ECO:0000313" key="2">
    <source>
        <dbReference type="Proteomes" id="UP000189670"/>
    </source>
</evidence>
<accession>A0A1V1PCL1</accession>
<dbReference type="Gene3D" id="3.40.50.150">
    <property type="entry name" value="Vaccinia Virus protein VP39"/>
    <property type="match status" value="1"/>
</dbReference>
<dbReference type="EMBL" id="ATBP01000126">
    <property type="protein sequence ID" value="ETR72652.1"/>
    <property type="molecule type" value="Genomic_DNA"/>
</dbReference>
<reference evidence="2" key="1">
    <citation type="submission" date="2012-11" db="EMBL/GenBank/DDBJ databases">
        <authorList>
            <person name="Lucero-Rivera Y.E."/>
            <person name="Tovar-Ramirez D."/>
        </authorList>
    </citation>
    <scope>NUCLEOTIDE SEQUENCE [LARGE SCALE GENOMIC DNA]</scope>
    <source>
        <strain evidence="2">Araruama</strain>
    </source>
</reference>
<organism evidence="1 2">
    <name type="scientific">Candidatus Magnetoglobus multicellularis str. Araruama</name>
    <dbReference type="NCBI Taxonomy" id="890399"/>
    <lineage>
        <taxon>Bacteria</taxon>
        <taxon>Pseudomonadati</taxon>
        <taxon>Thermodesulfobacteriota</taxon>
        <taxon>Desulfobacteria</taxon>
        <taxon>Desulfobacterales</taxon>
        <taxon>Desulfobacteraceae</taxon>
        <taxon>Candidatus Magnetoglobus</taxon>
    </lineage>
</organism>
<dbReference type="InterPro" id="IPR029063">
    <property type="entry name" value="SAM-dependent_MTases_sf"/>
</dbReference>